<dbReference type="PANTHER" id="PTHR30619">
    <property type="entry name" value="DNA INTERNALIZATION/COMPETENCE PROTEIN COMEC/REC2"/>
    <property type="match status" value="1"/>
</dbReference>
<dbReference type="InterPro" id="IPR052159">
    <property type="entry name" value="Competence_DNA_uptake"/>
</dbReference>
<evidence type="ECO:0000256" key="6">
    <source>
        <dbReference type="SAM" id="Phobius"/>
    </source>
</evidence>
<keyword evidence="9" id="KW-1185">Reference proteome</keyword>
<evidence type="ECO:0000256" key="5">
    <source>
        <dbReference type="ARBA" id="ARBA00023136"/>
    </source>
</evidence>
<feature type="transmembrane region" description="Helical" evidence="6">
    <location>
        <begin position="70"/>
        <end position="90"/>
    </location>
</feature>
<dbReference type="Pfam" id="PF03772">
    <property type="entry name" value="Competence"/>
    <property type="match status" value="1"/>
</dbReference>
<dbReference type="SUPFAM" id="SSF56281">
    <property type="entry name" value="Metallo-hydrolase/oxidoreductase"/>
    <property type="match status" value="1"/>
</dbReference>
<dbReference type="InterPro" id="IPR004477">
    <property type="entry name" value="ComEC_N"/>
</dbReference>
<keyword evidence="3 6" id="KW-0812">Transmembrane</keyword>
<gene>
    <name evidence="8" type="ORF">BA062_31260</name>
</gene>
<name>A0A318LFH1_9PSEU</name>
<evidence type="ECO:0000256" key="3">
    <source>
        <dbReference type="ARBA" id="ARBA00022692"/>
    </source>
</evidence>
<reference evidence="8 9" key="1">
    <citation type="submission" date="2016-07" db="EMBL/GenBank/DDBJ databases">
        <title>Draft genome sequence of Prauserella sp. YIM 121212, isolated from alkaline soil.</title>
        <authorList>
            <person name="Ruckert C."/>
            <person name="Albersmeier A."/>
            <person name="Jiang C.-L."/>
            <person name="Jiang Y."/>
            <person name="Kalinowski J."/>
            <person name="Schneider O."/>
            <person name="Winkler A."/>
            <person name="Zotchev S.B."/>
        </authorList>
    </citation>
    <scope>NUCLEOTIDE SEQUENCE [LARGE SCALE GENOMIC DNA]</scope>
    <source>
        <strain evidence="8 9">YIM 121212</strain>
    </source>
</reference>
<dbReference type="Pfam" id="PF00753">
    <property type="entry name" value="Lactamase_B"/>
    <property type="match status" value="1"/>
</dbReference>
<comment type="caution">
    <text evidence="8">The sequence shown here is derived from an EMBL/GenBank/DDBJ whole genome shotgun (WGS) entry which is preliminary data.</text>
</comment>
<evidence type="ECO:0000313" key="9">
    <source>
        <dbReference type="Proteomes" id="UP000247892"/>
    </source>
</evidence>
<dbReference type="RefSeq" id="WP_110342812.1">
    <property type="nucleotide sequence ID" value="NZ_MASU01000014.1"/>
</dbReference>
<evidence type="ECO:0000256" key="2">
    <source>
        <dbReference type="ARBA" id="ARBA00022475"/>
    </source>
</evidence>
<evidence type="ECO:0000256" key="1">
    <source>
        <dbReference type="ARBA" id="ARBA00004651"/>
    </source>
</evidence>
<keyword evidence="4 6" id="KW-1133">Transmembrane helix</keyword>
<feature type="transmembrane region" description="Helical" evidence="6">
    <location>
        <begin position="293"/>
        <end position="311"/>
    </location>
</feature>
<dbReference type="NCBIfam" id="TIGR00360">
    <property type="entry name" value="ComEC_N-term"/>
    <property type="match status" value="1"/>
</dbReference>
<accession>A0A318LFH1</accession>
<dbReference type="Proteomes" id="UP000247892">
    <property type="component" value="Unassembled WGS sequence"/>
</dbReference>
<dbReference type="GO" id="GO:0005886">
    <property type="term" value="C:plasma membrane"/>
    <property type="evidence" value="ECO:0007669"/>
    <property type="project" value="UniProtKB-SubCell"/>
</dbReference>
<comment type="subcellular location">
    <subcellularLocation>
        <location evidence="1">Cell membrane</location>
        <topology evidence="1">Multi-pass membrane protein</topology>
    </subcellularLocation>
</comment>
<proteinExistence type="predicted"/>
<protein>
    <submittedName>
        <fullName evidence="8">Competence protein ComEC</fullName>
    </submittedName>
</protein>
<feature type="transmembrane region" description="Helical" evidence="6">
    <location>
        <begin position="37"/>
        <end position="58"/>
    </location>
</feature>
<dbReference type="InterPro" id="IPR001279">
    <property type="entry name" value="Metallo-B-lactamas"/>
</dbReference>
<feature type="transmembrane region" description="Helical" evidence="6">
    <location>
        <begin position="421"/>
        <end position="445"/>
    </location>
</feature>
<evidence type="ECO:0000313" key="8">
    <source>
        <dbReference type="EMBL" id="PXY22016.1"/>
    </source>
</evidence>
<dbReference type="AlphaFoldDB" id="A0A318LFH1"/>
<dbReference type="OrthoDB" id="7177610at2"/>
<evidence type="ECO:0000259" key="7">
    <source>
        <dbReference type="SMART" id="SM00849"/>
    </source>
</evidence>
<keyword evidence="5 6" id="KW-0472">Membrane</keyword>
<dbReference type="CDD" id="cd07731">
    <property type="entry name" value="ComA-like_MBL-fold"/>
    <property type="match status" value="1"/>
</dbReference>
<feature type="transmembrane region" description="Helical" evidence="6">
    <location>
        <begin position="357"/>
        <end position="375"/>
    </location>
</feature>
<feature type="transmembrane region" description="Helical" evidence="6">
    <location>
        <begin position="486"/>
        <end position="504"/>
    </location>
</feature>
<organism evidence="8 9">
    <name type="scientific">Prauserella flavalba</name>
    <dbReference type="NCBI Taxonomy" id="1477506"/>
    <lineage>
        <taxon>Bacteria</taxon>
        <taxon>Bacillati</taxon>
        <taxon>Actinomycetota</taxon>
        <taxon>Actinomycetes</taxon>
        <taxon>Pseudonocardiales</taxon>
        <taxon>Pseudonocardiaceae</taxon>
        <taxon>Prauserella</taxon>
    </lineage>
</organism>
<feature type="transmembrane region" description="Helical" evidence="6">
    <location>
        <begin position="265"/>
        <end position="286"/>
    </location>
</feature>
<dbReference type="EMBL" id="MASU01000014">
    <property type="protein sequence ID" value="PXY22016.1"/>
    <property type="molecule type" value="Genomic_DNA"/>
</dbReference>
<dbReference type="SMART" id="SM00849">
    <property type="entry name" value="Lactamase_B"/>
    <property type="match status" value="1"/>
</dbReference>
<dbReference type="Gene3D" id="3.60.15.10">
    <property type="entry name" value="Ribonuclease Z/Hydroxyacylglutathione hydrolase-like"/>
    <property type="match status" value="1"/>
</dbReference>
<keyword evidence="2" id="KW-1003">Cell membrane</keyword>
<feature type="domain" description="Metallo-beta-lactamase" evidence="7">
    <location>
        <begin position="548"/>
        <end position="748"/>
    </location>
</feature>
<dbReference type="InterPro" id="IPR036866">
    <property type="entry name" value="RibonucZ/Hydroxyglut_hydro"/>
</dbReference>
<dbReference type="InterPro" id="IPR035681">
    <property type="entry name" value="ComA-like_MBL"/>
</dbReference>
<dbReference type="PANTHER" id="PTHR30619:SF1">
    <property type="entry name" value="RECOMBINATION PROTEIN 2"/>
    <property type="match status" value="1"/>
</dbReference>
<sequence length="797" mass="80936">MSSLLSREPVTVERQHDPRLVPAAVTVWSAALLGLLWGWWACLAIGALGALIAVAVGWRDARAGPEAARRLPAAGALVVCGLLAAGPVAARLAGSEDDPLREPARDGSEVTLRATVAERPKPVRSAGYAGRQGGARSVVVPVDVVSATVRGRPVGSTGRVVLIAPFAEWSRLLPGQQVMASGALAPARTGELTVAAAYVRGPPEQSGPAPWWQRKAESIRAALRAVCSVLAEEPAGLLPGLVVGDTSALPARVEQEFLDAGMSHLTAVSGANVAIVCGAVLLLARVLRLGPRLSAFAAGAVLVGFVVLVGYEPSVLRAGVMGAVGLLALVLGRQGSAMPALAAAVCALVLYDPAMAASMGFALSVVATAGLVLLAPKWAEALSRRRVPPGLAEGLAVPVAAFLVTAPIIAGMAGEVSLVSVVANLLAAPVVAPVTVLGVLAAVLAGPWAAGAEVLVQVAGPGVSWLVFVAREASGVPGAVVAWPSGWWGGLLAAGIAGLVVLALRHRSARVALALALASLLVVLVPVQVVSPGWPPRNWAVVACDVGQGDGLVLATGEPGRAVVVDAGPEPGPLDRCLDRLDVDRVPLVVLSHLHADHVGGLASVLDGRSVGAVAVGPGRTPGWAWREVAAETSARGVPLLELSLGDRLDWPALRLDVVGPRYVPREQGEEDDGTGINNSSVVLRADTAAGRALLTGDVELAAQGDLLSAGADLRAEILKVPHHGSRFTLPQFMGAVAPRVALVSVGAENTYGHPNRTTLSVLTRGGALVARTDTGGDTAVVPGGDGPAVVRRGVSR</sequence>
<feature type="transmembrane region" description="Helical" evidence="6">
    <location>
        <begin position="395"/>
        <end position="414"/>
    </location>
</feature>
<feature type="transmembrane region" description="Helical" evidence="6">
    <location>
        <begin position="511"/>
        <end position="534"/>
    </location>
</feature>
<evidence type="ECO:0000256" key="4">
    <source>
        <dbReference type="ARBA" id="ARBA00022989"/>
    </source>
</evidence>